<proteinExistence type="predicted"/>
<dbReference type="Pfam" id="PF03884">
    <property type="entry name" value="YacG"/>
    <property type="match status" value="1"/>
</dbReference>
<gene>
    <name evidence="1" type="primary">yacG</name>
    <name evidence="1" type="ORF">HBH26_04490</name>
</gene>
<dbReference type="EMBL" id="JAAVJH010000002">
    <property type="protein sequence ID" value="NJR77874.1"/>
    <property type="molecule type" value="Genomic_DNA"/>
</dbReference>
<protein>
    <submittedName>
        <fullName evidence="1">DNA gyrase inhibitor YacG</fullName>
    </submittedName>
</protein>
<dbReference type="Gene3D" id="3.30.50.10">
    <property type="entry name" value="Erythroid Transcription Factor GATA-1, subunit A"/>
    <property type="match status" value="1"/>
</dbReference>
<dbReference type="SUPFAM" id="SSF57716">
    <property type="entry name" value="Glucocorticoid receptor-like (DNA-binding domain)"/>
    <property type="match status" value="1"/>
</dbReference>
<comment type="caution">
    <text evidence="1">The sequence shown here is derived from an EMBL/GenBank/DDBJ whole genome shotgun (WGS) entry which is preliminary data.</text>
</comment>
<evidence type="ECO:0000313" key="1">
    <source>
        <dbReference type="EMBL" id="NJR77874.1"/>
    </source>
</evidence>
<sequence>MTQLCPLCAAPASPANAPFCSPRCRDRDLLNWLGEGYRLPGREGVTEALDTVENRD</sequence>
<dbReference type="Proteomes" id="UP000732399">
    <property type="component" value="Unassembled WGS sequence"/>
</dbReference>
<dbReference type="InterPro" id="IPR013088">
    <property type="entry name" value="Znf_NHR/GATA"/>
</dbReference>
<keyword evidence="2" id="KW-1185">Reference proteome</keyword>
<organism evidence="1 2">
    <name type="scientific">Sphingomonas corticis</name>
    <dbReference type="NCBI Taxonomy" id="2722791"/>
    <lineage>
        <taxon>Bacteria</taxon>
        <taxon>Pseudomonadati</taxon>
        <taxon>Pseudomonadota</taxon>
        <taxon>Alphaproteobacteria</taxon>
        <taxon>Sphingomonadales</taxon>
        <taxon>Sphingomonadaceae</taxon>
        <taxon>Sphingomonas</taxon>
    </lineage>
</organism>
<reference evidence="1 2" key="1">
    <citation type="submission" date="2020-03" db="EMBL/GenBank/DDBJ databases">
        <authorList>
            <person name="Wang L."/>
            <person name="He N."/>
            <person name="Li Y."/>
            <person name="Fang Y."/>
            <person name="Zhang F."/>
        </authorList>
    </citation>
    <scope>NUCLEOTIDE SEQUENCE [LARGE SCALE GENOMIC DNA]</scope>
    <source>
        <strain evidence="1 2">36D10-4-7</strain>
    </source>
</reference>
<dbReference type="RefSeq" id="WP_168133380.1">
    <property type="nucleotide sequence ID" value="NZ_JAAVJH010000002.1"/>
</dbReference>
<name>A0ABX1CKE8_9SPHN</name>
<accession>A0ABX1CKE8</accession>
<dbReference type="InterPro" id="IPR005584">
    <property type="entry name" value="DNA_gyrase_inhibitor_YacG"/>
</dbReference>
<evidence type="ECO:0000313" key="2">
    <source>
        <dbReference type="Proteomes" id="UP000732399"/>
    </source>
</evidence>